<dbReference type="AlphaFoldDB" id="A0AAD9GT49"/>
<evidence type="ECO:0000313" key="1">
    <source>
        <dbReference type="EMBL" id="KAK1944350.1"/>
    </source>
</evidence>
<dbReference type="Proteomes" id="UP001259832">
    <property type="component" value="Unassembled WGS sequence"/>
</dbReference>
<dbReference type="Gene3D" id="3.40.50.150">
    <property type="entry name" value="Vaccinia Virus protein VP39"/>
    <property type="match status" value="1"/>
</dbReference>
<accession>A0AAD9GT49</accession>
<comment type="caution">
    <text evidence="1">The sequence shown here is derived from an EMBL/GenBank/DDBJ whole genome shotgun (WGS) entry which is preliminary data.</text>
</comment>
<dbReference type="GO" id="GO:0008171">
    <property type="term" value="F:O-methyltransferase activity"/>
    <property type="evidence" value="ECO:0007669"/>
    <property type="project" value="TreeGrafter"/>
</dbReference>
<proteinExistence type="predicted"/>
<dbReference type="InterPro" id="IPR029063">
    <property type="entry name" value="SAM-dependent_MTases_sf"/>
</dbReference>
<name>A0AAD9GT49_9STRA</name>
<protein>
    <submittedName>
        <fullName evidence="1">Catechol O-methyltransferase 2</fullName>
    </submittedName>
</protein>
<dbReference type="PANTHER" id="PTHR43836:SF2">
    <property type="entry name" value="CATECHOL O-METHYLTRANSFERASE 1-RELATED"/>
    <property type="match status" value="1"/>
</dbReference>
<sequence>MKLTKKTNTFILSSSAKCLVFVKENAERGNPASVVACIDEFASTTHMMNVGDIKGKIIDDEITKKKPAIMAELGGYTGYSAVRFAHKQRKAATNKVSHYYSFEFSPVFAARVREITRSC</sequence>
<evidence type="ECO:0000313" key="2">
    <source>
        <dbReference type="Proteomes" id="UP001259832"/>
    </source>
</evidence>
<dbReference type="PANTHER" id="PTHR43836">
    <property type="entry name" value="CATECHOL O-METHYLTRANSFERASE 1-RELATED"/>
    <property type="match status" value="1"/>
</dbReference>
<organism evidence="1 2">
    <name type="scientific">Phytophthora citrophthora</name>
    <dbReference type="NCBI Taxonomy" id="4793"/>
    <lineage>
        <taxon>Eukaryota</taxon>
        <taxon>Sar</taxon>
        <taxon>Stramenopiles</taxon>
        <taxon>Oomycota</taxon>
        <taxon>Peronosporomycetes</taxon>
        <taxon>Peronosporales</taxon>
        <taxon>Peronosporaceae</taxon>
        <taxon>Phytophthora</taxon>
    </lineage>
</organism>
<reference evidence="1" key="1">
    <citation type="submission" date="2023-08" db="EMBL/GenBank/DDBJ databases">
        <title>Reference Genome Resource for the Citrus Pathogen Phytophthora citrophthora.</title>
        <authorList>
            <person name="Moller H."/>
            <person name="Coetzee B."/>
            <person name="Rose L.J."/>
            <person name="Van Niekerk J.M."/>
        </authorList>
    </citation>
    <scope>NUCLEOTIDE SEQUENCE</scope>
    <source>
        <strain evidence="1">STE-U-9442</strain>
    </source>
</reference>
<keyword evidence="2" id="KW-1185">Reference proteome</keyword>
<gene>
    <name evidence="1" type="ORF">P3T76_004262</name>
</gene>
<dbReference type="SUPFAM" id="SSF53335">
    <property type="entry name" value="S-adenosyl-L-methionine-dependent methyltransferases"/>
    <property type="match status" value="1"/>
</dbReference>
<dbReference type="EMBL" id="JASMQC010000006">
    <property type="protein sequence ID" value="KAK1944350.1"/>
    <property type="molecule type" value="Genomic_DNA"/>
</dbReference>